<dbReference type="EMBL" id="BDIP01002659">
    <property type="protein sequence ID" value="GCA63205.1"/>
    <property type="molecule type" value="Genomic_DNA"/>
</dbReference>
<proteinExistence type="predicted"/>
<dbReference type="AlphaFoldDB" id="A0A391NNL9"/>
<gene>
    <name evidence="1" type="ORF">KIPB_008514</name>
</gene>
<name>A0A391NNL9_9EUKA</name>
<evidence type="ECO:0000313" key="2">
    <source>
        <dbReference type="Proteomes" id="UP000265618"/>
    </source>
</evidence>
<evidence type="ECO:0000313" key="1">
    <source>
        <dbReference type="EMBL" id="GCA63205.1"/>
    </source>
</evidence>
<protein>
    <submittedName>
        <fullName evidence="1">Uncharacterized protein</fullName>
    </submittedName>
</protein>
<accession>A0A391NNL9</accession>
<comment type="caution">
    <text evidence="1">The sequence shown here is derived from an EMBL/GenBank/DDBJ whole genome shotgun (WGS) entry which is preliminary data.</text>
</comment>
<reference evidence="1 2" key="1">
    <citation type="journal article" date="2018" name="PLoS ONE">
        <title>The draft genome of Kipferlia bialata reveals reductive genome evolution in fornicate parasites.</title>
        <authorList>
            <person name="Tanifuji G."/>
            <person name="Takabayashi S."/>
            <person name="Kume K."/>
            <person name="Takagi M."/>
            <person name="Nakayama T."/>
            <person name="Kamikawa R."/>
            <person name="Inagaki Y."/>
            <person name="Hashimoto T."/>
        </authorList>
    </citation>
    <scope>NUCLEOTIDE SEQUENCE [LARGE SCALE GENOMIC DNA]</scope>
    <source>
        <strain evidence="1">NY0173</strain>
    </source>
</reference>
<sequence>MWILDMSTGKGQRCRFPNSIAQLLNDEVAHFSGLVTSRGDSVVAFCTTSALRLCLYPGVKMIETKQVVVSNTLVDMREVRPTAEVDIGPYVCLFRMESRGQGWESNVYMYDIVSGEAARCVSLPYPQSVVCACMLNPTTMLVLLEEGRMLAVTLDPSLFQRFSDAD</sequence>
<dbReference type="Proteomes" id="UP000265618">
    <property type="component" value="Unassembled WGS sequence"/>
</dbReference>
<keyword evidence="2" id="KW-1185">Reference proteome</keyword>
<organism evidence="1 2">
    <name type="scientific">Kipferlia bialata</name>
    <dbReference type="NCBI Taxonomy" id="797122"/>
    <lineage>
        <taxon>Eukaryota</taxon>
        <taxon>Metamonada</taxon>
        <taxon>Carpediemonas-like organisms</taxon>
        <taxon>Kipferlia</taxon>
    </lineage>
</organism>